<name>C1N1I3_MICPC</name>
<sequence>MTAAASSRVAVSSPPRVAARVGAGRRSPKTYSETRQRARPADPAFDPSRHHRGRRSRLFLTIARANPLRSFDPEEVTIEGLVPLDQICDEFVCKSSPAVEAWLRQIATDVCALRENARSLTPFANDIEYDDGARVFKGREGFKNHAFIAENIGNPAAAVESMRMNAVDEAVIEWRLRGQTPGGALDAKITSTLTMNLITGRATRWTEAWDVAGGGSDPGAAAFVASTRKASALPKNAADAATAVAKELDDALGSVAGSLGLGGEEREVQVDPNDPMKFFTNANGPKDDFLQLALFASAIYLVVRLLQETSSLN</sequence>
<gene>
    <name evidence="2" type="ORF">MICPUCDRAFT_48321</name>
</gene>
<dbReference type="Proteomes" id="UP000001876">
    <property type="component" value="Unassembled WGS sequence"/>
</dbReference>
<dbReference type="GO" id="GO:0009507">
    <property type="term" value="C:chloroplast"/>
    <property type="evidence" value="ECO:0007669"/>
    <property type="project" value="TreeGrafter"/>
</dbReference>
<dbReference type="RefSeq" id="XP_003061564.1">
    <property type="nucleotide sequence ID" value="XM_003061518.1"/>
</dbReference>
<dbReference type="EMBL" id="GG663744">
    <property type="protein sequence ID" value="EEH54194.1"/>
    <property type="molecule type" value="Genomic_DNA"/>
</dbReference>
<dbReference type="STRING" id="564608.C1N1I3"/>
<protein>
    <submittedName>
        <fullName evidence="2">Predicted protein</fullName>
    </submittedName>
</protein>
<evidence type="ECO:0000256" key="1">
    <source>
        <dbReference type="SAM" id="MobiDB-lite"/>
    </source>
</evidence>
<feature type="compositionally biased region" description="Low complexity" evidence="1">
    <location>
        <begin position="1"/>
        <end position="25"/>
    </location>
</feature>
<evidence type="ECO:0000313" key="3">
    <source>
        <dbReference type="Proteomes" id="UP000001876"/>
    </source>
</evidence>
<dbReference type="eggNOG" id="ENOG502S6AI">
    <property type="taxonomic scope" value="Eukaryota"/>
</dbReference>
<feature type="region of interest" description="Disordered" evidence="1">
    <location>
        <begin position="1"/>
        <end position="52"/>
    </location>
</feature>
<dbReference type="PANTHER" id="PTHR36334">
    <property type="entry name" value="PROTEIN, PUTATIVE (DUF2358)-RELATED"/>
    <property type="match status" value="1"/>
</dbReference>
<organism evidence="3">
    <name type="scientific">Micromonas pusilla (strain CCMP1545)</name>
    <name type="common">Picoplanktonic green alga</name>
    <dbReference type="NCBI Taxonomy" id="564608"/>
    <lineage>
        <taxon>Eukaryota</taxon>
        <taxon>Viridiplantae</taxon>
        <taxon>Chlorophyta</taxon>
        <taxon>Mamiellophyceae</taxon>
        <taxon>Mamiellales</taxon>
        <taxon>Mamiellaceae</taxon>
        <taxon>Micromonas</taxon>
    </lineage>
</organism>
<dbReference type="KEGG" id="mpp:MICPUCDRAFT_48321"/>
<dbReference type="AlphaFoldDB" id="C1N1I3"/>
<proteinExistence type="predicted"/>
<evidence type="ECO:0000313" key="2">
    <source>
        <dbReference type="EMBL" id="EEH54194.1"/>
    </source>
</evidence>
<accession>C1N1I3</accession>
<dbReference type="GeneID" id="9687004"/>
<keyword evidence="3" id="KW-1185">Reference proteome</keyword>
<dbReference type="OrthoDB" id="2016221at2759"/>
<dbReference type="PANTHER" id="PTHR36334:SF1">
    <property type="entry name" value="PROTEIN, PUTATIVE (DUF2358)-RELATED"/>
    <property type="match status" value="1"/>
</dbReference>
<reference evidence="2 3" key="1">
    <citation type="journal article" date="2009" name="Science">
        <title>Green evolution and dynamic adaptations revealed by genomes of the marine picoeukaryotes Micromonas.</title>
        <authorList>
            <person name="Worden A.Z."/>
            <person name="Lee J.H."/>
            <person name="Mock T."/>
            <person name="Rouze P."/>
            <person name="Simmons M.P."/>
            <person name="Aerts A.L."/>
            <person name="Allen A.E."/>
            <person name="Cuvelier M.L."/>
            <person name="Derelle E."/>
            <person name="Everett M.V."/>
            <person name="Foulon E."/>
            <person name="Grimwood J."/>
            <person name="Gundlach H."/>
            <person name="Henrissat B."/>
            <person name="Napoli C."/>
            <person name="McDonald S.M."/>
            <person name="Parker M.S."/>
            <person name="Rombauts S."/>
            <person name="Salamov A."/>
            <person name="Von Dassow P."/>
            <person name="Badger J.H."/>
            <person name="Coutinho P.M."/>
            <person name="Demir E."/>
            <person name="Dubchak I."/>
            <person name="Gentemann C."/>
            <person name="Eikrem W."/>
            <person name="Gready J.E."/>
            <person name="John U."/>
            <person name="Lanier W."/>
            <person name="Lindquist E.A."/>
            <person name="Lucas S."/>
            <person name="Mayer K.F."/>
            <person name="Moreau H."/>
            <person name="Not F."/>
            <person name="Otillar R."/>
            <person name="Panaud O."/>
            <person name="Pangilinan J."/>
            <person name="Paulsen I."/>
            <person name="Piegu B."/>
            <person name="Poliakov A."/>
            <person name="Robbens S."/>
            <person name="Schmutz J."/>
            <person name="Toulza E."/>
            <person name="Wyss T."/>
            <person name="Zelensky A."/>
            <person name="Zhou K."/>
            <person name="Armbrust E.V."/>
            <person name="Bhattacharya D."/>
            <person name="Goodenough U.W."/>
            <person name="Van de Peer Y."/>
            <person name="Grigoriev I.V."/>
        </authorList>
    </citation>
    <scope>NUCLEOTIDE SEQUENCE [LARGE SCALE GENOMIC DNA]</scope>
    <source>
        <strain evidence="2 3">CCMP1545</strain>
    </source>
</reference>
<dbReference type="OMA" id="MEIYPDP"/>